<dbReference type="GO" id="GO:0008270">
    <property type="term" value="F:zinc ion binding"/>
    <property type="evidence" value="ECO:0007669"/>
    <property type="project" value="UniProtKB-KW"/>
</dbReference>
<dbReference type="Proteomes" id="UP000325116">
    <property type="component" value="Unassembled WGS sequence"/>
</dbReference>
<feature type="chain" id="PRO_5023151477" evidence="3">
    <location>
        <begin position="22"/>
        <end position="699"/>
    </location>
</feature>
<reference evidence="4 5" key="1">
    <citation type="journal article" date="1992" name="Lakartidningen">
        <title>[Penicillin V and not amoxicillin is the first choice preparation in acute otitis].</title>
        <authorList>
            <person name="Kamme C."/>
            <person name="Lundgren K."/>
            <person name="Prellner K."/>
        </authorList>
    </citation>
    <scope>NUCLEOTIDE SEQUENCE [LARGE SCALE GENOMIC DNA]</scope>
    <source>
        <strain evidence="4 5">W1</strain>
    </source>
</reference>
<evidence type="ECO:0000313" key="5">
    <source>
        <dbReference type="Proteomes" id="UP000325116"/>
    </source>
</evidence>
<sequence length="699" mass="80359">MKLKLAAIITLFLTVISLLNAFDKTPYYVNTETYDSYKELIRGVHYYNQERYDASIASFRTSLNTNPTDKFIRYWYSKALYKAGYMSLAINEWLNITRMGYEDAIILSKINKYYTANIEDTKDTFSNFIYLKAFSTNANFMKNINQPIQLKVLDDGTIYVLDYSDSSLKRFDANGNLIKKISQGKRLENSQLNWWGKAVQFVTRVYPYEKLENPRGFAIDIDNNIYIANTKKDKIFKYDSEGNYITNIGVSGISNGQLLGPNSVYADNYGRLYVSDSGNNRIVVFDINGNYLFNFGKLGENEGEFFSPAGIVVNNNNIYVADTGNKRIQKFDISGNYVSTIKHEMFKEPRGLSFSSDGNLFIADGSKVYYYDINANSFTLFNNSERYTTTPTSIAEDKNGAIYLADFMSGRIDVYTRKEEYYANLDVFLDKQYLSKFPVVVSSVTVRDRLANPVIGLTADNFYITENDLTEHKVALYDAPELYQYRFIYLIEDSTAAKNYESRLKEEISNFTLSLTNNDEVLVIHYNDGVYKSENYSQANLRIIENANNFRFSGGNSALGEAYYEAIRQSLNSFKKTAIIHFSVSDIDDNAFVSMDFNDLSSFAKNNAVSLNQVYLGLNKNNYFLDFISKNTYGYIINGDSSINYREAINNIKNINFGRYYIYYSSYKNIRESGQYRAIKVRVQYRDMFGEEESGYIVP</sequence>
<dbReference type="Gene3D" id="1.25.40.10">
    <property type="entry name" value="Tetratricopeptide repeat domain"/>
    <property type="match status" value="1"/>
</dbReference>
<dbReference type="SUPFAM" id="SSF48452">
    <property type="entry name" value="TPR-like"/>
    <property type="match status" value="1"/>
</dbReference>
<dbReference type="SUPFAM" id="SSF101898">
    <property type="entry name" value="NHL repeat"/>
    <property type="match status" value="1"/>
</dbReference>
<dbReference type="AlphaFoldDB" id="A0A5C8CKI0"/>
<dbReference type="RefSeq" id="WP_147757553.1">
    <property type="nucleotide sequence ID" value="NZ_SAXT01000001.1"/>
</dbReference>
<dbReference type="InterPro" id="IPR050952">
    <property type="entry name" value="TRIM-NHL_E3_ligases"/>
</dbReference>
<evidence type="ECO:0000313" key="4">
    <source>
        <dbReference type="EMBL" id="TXJ13368.1"/>
    </source>
</evidence>
<dbReference type="InterPro" id="IPR001258">
    <property type="entry name" value="NHL_repeat"/>
</dbReference>
<feature type="repeat" description="NHL" evidence="2">
    <location>
        <begin position="245"/>
        <end position="288"/>
    </location>
</feature>
<dbReference type="InterPro" id="IPR036465">
    <property type="entry name" value="vWFA_dom_sf"/>
</dbReference>
<name>A0A5C8CKI0_9SPIR</name>
<dbReference type="EMBL" id="SAXT01000001">
    <property type="protein sequence ID" value="TXJ13368.1"/>
    <property type="molecule type" value="Genomic_DNA"/>
</dbReference>
<gene>
    <name evidence="4" type="ORF">EPJ80_01065</name>
</gene>
<dbReference type="Pfam" id="PF17170">
    <property type="entry name" value="DUF5128"/>
    <property type="match status" value="1"/>
</dbReference>
<comment type="caution">
    <text evidence="4">The sequence shown here is derived from an EMBL/GenBank/DDBJ whole genome shotgun (WGS) entry which is preliminary data.</text>
</comment>
<dbReference type="CDD" id="cd05819">
    <property type="entry name" value="NHL"/>
    <property type="match status" value="1"/>
</dbReference>
<dbReference type="Gene3D" id="2.120.10.30">
    <property type="entry name" value="TolB, C-terminal domain"/>
    <property type="match status" value="2"/>
</dbReference>
<keyword evidence="3" id="KW-0732">Signal</keyword>
<dbReference type="SUPFAM" id="SSF53300">
    <property type="entry name" value="vWA-like"/>
    <property type="match status" value="1"/>
</dbReference>
<dbReference type="PANTHER" id="PTHR24104">
    <property type="entry name" value="E3 UBIQUITIN-PROTEIN LIGASE NHLRC1-RELATED"/>
    <property type="match status" value="1"/>
</dbReference>
<dbReference type="InterPro" id="IPR011990">
    <property type="entry name" value="TPR-like_helical_dom_sf"/>
</dbReference>
<organism evidence="4 5">
    <name type="scientific">Brachyspira aalborgi</name>
    <dbReference type="NCBI Taxonomy" id="29522"/>
    <lineage>
        <taxon>Bacteria</taxon>
        <taxon>Pseudomonadati</taxon>
        <taxon>Spirochaetota</taxon>
        <taxon>Spirochaetia</taxon>
        <taxon>Brachyspirales</taxon>
        <taxon>Brachyspiraceae</taxon>
        <taxon>Brachyspira</taxon>
    </lineage>
</organism>
<evidence type="ECO:0000256" key="2">
    <source>
        <dbReference type="PROSITE-ProRule" id="PRU00504"/>
    </source>
</evidence>
<dbReference type="InterPro" id="IPR011042">
    <property type="entry name" value="6-blade_b-propeller_TolB-like"/>
</dbReference>
<accession>A0A5C8CKI0</accession>
<evidence type="ECO:0000256" key="1">
    <source>
        <dbReference type="ARBA" id="ARBA00022737"/>
    </source>
</evidence>
<proteinExistence type="predicted"/>
<evidence type="ECO:0000256" key="3">
    <source>
        <dbReference type="SAM" id="SignalP"/>
    </source>
</evidence>
<keyword evidence="1" id="KW-0677">Repeat</keyword>
<feature type="signal peptide" evidence="3">
    <location>
        <begin position="1"/>
        <end position="21"/>
    </location>
</feature>
<feature type="repeat" description="NHL" evidence="2">
    <location>
        <begin position="292"/>
        <end position="334"/>
    </location>
</feature>
<dbReference type="PROSITE" id="PS51125">
    <property type="entry name" value="NHL"/>
    <property type="match status" value="2"/>
</dbReference>
<dbReference type="PANTHER" id="PTHR24104:SF25">
    <property type="entry name" value="PROTEIN LIN-41"/>
    <property type="match status" value="1"/>
</dbReference>
<protein>
    <submittedName>
        <fullName evidence="4">6-bladed beta-propeller</fullName>
    </submittedName>
</protein>